<organism evidence="1 2">
    <name type="scientific">Alkaliphilus oremlandii (strain OhILAs)</name>
    <name type="common">Clostridium oremlandii (strain OhILAs)</name>
    <dbReference type="NCBI Taxonomy" id="350688"/>
    <lineage>
        <taxon>Bacteria</taxon>
        <taxon>Bacillati</taxon>
        <taxon>Bacillota</taxon>
        <taxon>Clostridia</taxon>
        <taxon>Peptostreptococcales</taxon>
        <taxon>Natronincolaceae</taxon>
        <taxon>Alkaliphilus</taxon>
    </lineage>
</organism>
<accession>A8MI88</accession>
<dbReference type="EMBL" id="CP000853">
    <property type="protein sequence ID" value="ABW19520.1"/>
    <property type="molecule type" value="Genomic_DNA"/>
</dbReference>
<sequence>MELLSILAEKNPNKIKEKIQPVLESFHKEGVDLQERLYFFEPFYYINYSVDIKSIKEYPIKDFINIFKFCIANAICEYILEVEEPNLIEYIISTDYCYFDVRERSEIFRNSINILSEENADSFISKPNTVSMKSKILNNLIDYLDDNNEINVEGFVLFRLKDYLLEINEIVEKAVEDFLVDKEYNEFIKLLKYFVDVQESKVDQIHVIFDEGKRFKLYDKYRKPLNNDYVNSVAAELAENNINQDDLLISALITIAPKEILVHNLPRFNRGKIIQTLEKIFPEKVHCCNSCELCGCTINIHKE</sequence>
<dbReference type="Proteomes" id="UP000000269">
    <property type="component" value="Chromosome"/>
</dbReference>
<protein>
    <submittedName>
        <fullName evidence="1">Sporulation protein YtxC</fullName>
    </submittedName>
</protein>
<dbReference type="eggNOG" id="ENOG5031S9P">
    <property type="taxonomic scope" value="Bacteria"/>
</dbReference>
<dbReference type="HOGENOM" id="CLU_066420_1_0_9"/>
<reference evidence="2" key="1">
    <citation type="submission" date="2007-10" db="EMBL/GenBank/DDBJ databases">
        <title>Complete genome of Alkaliphilus oremlandii OhILAs.</title>
        <authorList>
            <person name="Copeland A."/>
            <person name="Lucas S."/>
            <person name="Lapidus A."/>
            <person name="Barry K."/>
            <person name="Detter J.C."/>
            <person name="Glavina del Rio T."/>
            <person name="Hammon N."/>
            <person name="Israni S."/>
            <person name="Dalin E."/>
            <person name="Tice H."/>
            <person name="Pitluck S."/>
            <person name="Chain P."/>
            <person name="Malfatti S."/>
            <person name="Shin M."/>
            <person name="Vergez L."/>
            <person name="Schmutz J."/>
            <person name="Larimer F."/>
            <person name="Land M."/>
            <person name="Hauser L."/>
            <person name="Kyrpides N."/>
            <person name="Mikhailova N."/>
            <person name="Stolz J.F."/>
            <person name="Dawson A."/>
            <person name="Fisher E."/>
            <person name="Crable B."/>
            <person name="Perera E."/>
            <person name="Lisak J."/>
            <person name="Ranganathan M."/>
            <person name="Basu P."/>
            <person name="Richardson P."/>
        </authorList>
    </citation>
    <scope>NUCLEOTIDE SEQUENCE [LARGE SCALE GENOMIC DNA]</scope>
    <source>
        <strain evidence="2">OhILAs</strain>
    </source>
</reference>
<name>A8MI88_ALKOO</name>
<gene>
    <name evidence="1" type="ordered locus">Clos_1982</name>
</gene>
<dbReference type="Pfam" id="PF08812">
    <property type="entry name" value="YtxC"/>
    <property type="match status" value="1"/>
</dbReference>
<proteinExistence type="predicted"/>
<dbReference type="AlphaFoldDB" id="A8MI88"/>
<dbReference type="InterPro" id="IPR014199">
    <property type="entry name" value="Spore_YtxC"/>
</dbReference>
<dbReference type="KEGG" id="aoe:Clos_1982"/>
<evidence type="ECO:0000313" key="1">
    <source>
        <dbReference type="EMBL" id="ABW19520.1"/>
    </source>
</evidence>
<dbReference type="RefSeq" id="WP_012159832.1">
    <property type="nucleotide sequence ID" value="NC_009922.1"/>
</dbReference>
<evidence type="ECO:0000313" key="2">
    <source>
        <dbReference type="Proteomes" id="UP000000269"/>
    </source>
</evidence>
<dbReference type="OrthoDB" id="2986513at2"/>
<keyword evidence="2" id="KW-1185">Reference proteome</keyword>
<dbReference type="STRING" id="350688.Clos_1982"/>